<keyword evidence="6" id="KW-1185">Reference proteome</keyword>
<proteinExistence type="inferred from homology"/>
<dbReference type="CDD" id="cd12293">
    <property type="entry name" value="dRRM_Rrp7p"/>
    <property type="match status" value="1"/>
</dbReference>
<protein>
    <recommendedName>
        <fullName evidence="7">Ribosomal RNA-processing protein 7 C-terminal domain-containing protein</fullName>
    </recommendedName>
</protein>
<name>A0A8H4RWS7_9HELO</name>
<dbReference type="InterPro" id="IPR040446">
    <property type="entry name" value="RRP7"/>
</dbReference>
<evidence type="ECO:0000256" key="1">
    <source>
        <dbReference type="ARBA" id="ARBA00006110"/>
    </source>
</evidence>
<dbReference type="EMBL" id="JAAMPI010000067">
    <property type="protein sequence ID" value="KAF4636414.1"/>
    <property type="molecule type" value="Genomic_DNA"/>
</dbReference>
<accession>A0A8H4RWS7</accession>
<evidence type="ECO:0000313" key="6">
    <source>
        <dbReference type="Proteomes" id="UP000566819"/>
    </source>
</evidence>
<dbReference type="Gene3D" id="6.10.250.1770">
    <property type="match status" value="1"/>
</dbReference>
<organism evidence="5 6">
    <name type="scientific">Cudoniella acicularis</name>
    <dbReference type="NCBI Taxonomy" id="354080"/>
    <lineage>
        <taxon>Eukaryota</taxon>
        <taxon>Fungi</taxon>
        <taxon>Dikarya</taxon>
        <taxon>Ascomycota</taxon>
        <taxon>Pezizomycotina</taxon>
        <taxon>Leotiomycetes</taxon>
        <taxon>Helotiales</taxon>
        <taxon>Tricladiaceae</taxon>
        <taxon>Cudoniella</taxon>
    </lineage>
</organism>
<dbReference type="GO" id="GO:0000028">
    <property type="term" value="P:ribosomal small subunit assembly"/>
    <property type="evidence" value="ECO:0007669"/>
    <property type="project" value="TreeGrafter"/>
</dbReference>
<dbReference type="PANTHER" id="PTHR13191:SF0">
    <property type="entry name" value="RIBOSOMAL RNA-PROCESSING PROTEIN 7 HOMOLOG A-RELATED"/>
    <property type="match status" value="1"/>
</dbReference>
<feature type="compositionally biased region" description="Basic and acidic residues" evidence="2">
    <location>
        <begin position="213"/>
        <end position="226"/>
    </location>
</feature>
<dbReference type="GO" id="GO:0006364">
    <property type="term" value="P:rRNA processing"/>
    <property type="evidence" value="ECO:0007669"/>
    <property type="project" value="TreeGrafter"/>
</dbReference>
<dbReference type="GO" id="GO:0034456">
    <property type="term" value="C:UTP-C complex"/>
    <property type="evidence" value="ECO:0007669"/>
    <property type="project" value="TreeGrafter"/>
</dbReference>
<evidence type="ECO:0000313" key="5">
    <source>
        <dbReference type="EMBL" id="KAF4636414.1"/>
    </source>
</evidence>
<dbReference type="PANTHER" id="PTHR13191">
    <property type="entry name" value="RIBOSOMAL RNA PROCESSING PROTEIN 7-RELATED"/>
    <property type="match status" value="1"/>
</dbReference>
<evidence type="ECO:0000256" key="2">
    <source>
        <dbReference type="SAM" id="MobiDB-lite"/>
    </source>
</evidence>
<dbReference type="Pfam" id="PF17799">
    <property type="entry name" value="RRM_Rrp7"/>
    <property type="match status" value="1"/>
</dbReference>
<dbReference type="GO" id="GO:0032545">
    <property type="term" value="C:CURI complex"/>
    <property type="evidence" value="ECO:0007669"/>
    <property type="project" value="TreeGrafter"/>
</dbReference>
<feature type="region of interest" description="Disordered" evidence="2">
    <location>
        <begin position="91"/>
        <end position="118"/>
    </location>
</feature>
<feature type="compositionally biased region" description="Basic and acidic residues" evidence="2">
    <location>
        <begin position="243"/>
        <end position="275"/>
    </location>
</feature>
<evidence type="ECO:0000259" key="3">
    <source>
        <dbReference type="Pfam" id="PF12923"/>
    </source>
</evidence>
<dbReference type="Proteomes" id="UP000566819">
    <property type="component" value="Unassembled WGS sequence"/>
</dbReference>
<dbReference type="InterPro" id="IPR024326">
    <property type="entry name" value="RRP7_C"/>
</dbReference>
<comment type="similarity">
    <text evidence="1">Belongs to the RRP7 family.</text>
</comment>
<comment type="caution">
    <text evidence="5">The sequence shown here is derived from an EMBL/GenBank/DDBJ whole genome shotgun (WGS) entry which is preliminary data.</text>
</comment>
<feature type="region of interest" description="Disordered" evidence="2">
    <location>
        <begin position="213"/>
        <end position="275"/>
    </location>
</feature>
<reference evidence="5 6" key="1">
    <citation type="submission" date="2020-03" db="EMBL/GenBank/DDBJ databases">
        <title>Draft Genome Sequence of Cudoniella acicularis.</title>
        <authorList>
            <person name="Buettner E."/>
            <person name="Kellner H."/>
        </authorList>
    </citation>
    <scope>NUCLEOTIDE SEQUENCE [LARGE SCALE GENOMIC DNA]</scope>
    <source>
        <strain evidence="5 6">DSM 108380</strain>
    </source>
</reference>
<dbReference type="AlphaFoldDB" id="A0A8H4RWS7"/>
<feature type="domain" description="Ribosomal RNA-processing protein 7 C-terminal" evidence="3">
    <location>
        <begin position="190"/>
        <end position="306"/>
    </location>
</feature>
<evidence type="ECO:0000259" key="4">
    <source>
        <dbReference type="Pfam" id="PF17799"/>
    </source>
</evidence>
<dbReference type="OrthoDB" id="5390at2759"/>
<dbReference type="Pfam" id="PF12923">
    <property type="entry name" value="RRP7"/>
    <property type="match status" value="1"/>
</dbReference>
<sequence>MVATIGDYAILPITLPATPAFPTQTTHTLYLRPHAPKVPTEANERSLFLVNIPVDSTLAHLRAVFAHLLGAAGRVEDVIFEGEKRKSSTALMEVPKTKIGDKGSKKRKRNTDEDTETPELPEVWDRTLHRSGSTAVVVFVDTKSVEAVLKALRKLHKSGKESKYPVWGAGLEGKVPELGSVRYQAHHALRYPDKKALQYNVDAFMTAFNSAEERKRKEDKKARNVPDEDGFVTVTRGGRVGPARREDAEEKRKEMEEREEKKRKEREGEGFYRFQVRERRKKEQGELVRQFEEDKKRVEKLREAKGKRGLRPEN</sequence>
<dbReference type="InterPro" id="IPR040447">
    <property type="entry name" value="RRM_Rrp7"/>
</dbReference>
<dbReference type="CDD" id="cd12950">
    <property type="entry name" value="RRP7_Rrp7p"/>
    <property type="match status" value="1"/>
</dbReference>
<feature type="domain" description="Rrp7 RRM-like N-terminal" evidence="4">
    <location>
        <begin position="7"/>
        <end position="186"/>
    </location>
</feature>
<evidence type="ECO:0008006" key="7">
    <source>
        <dbReference type="Google" id="ProtNLM"/>
    </source>
</evidence>
<gene>
    <name evidence="5" type="ORF">G7Y89_g1670</name>
</gene>